<dbReference type="EMBL" id="SJPJ01000001">
    <property type="protein sequence ID" value="TWT83848.1"/>
    <property type="molecule type" value="Genomic_DNA"/>
</dbReference>
<dbReference type="InterPro" id="IPR012319">
    <property type="entry name" value="FPG_cat"/>
</dbReference>
<evidence type="ECO:0000256" key="9">
    <source>
        <dbReference type="ARBA" id="ARBA00023295"/>
    </source>
</evidence>
<evidence type="ECO:0000256" key="7">
    <source>
        <dbReference type="ARBA" id="ARBA00023239"/>
    </source>
</evidence>
<keyword evidence="5" id="KW-0238">DNA-binding</keyword>
<feature type="domain" description="Formamidopyrimidine-DNA glycosylase H2TH DNA-binding" evidence="11">
    <location>
        <begin position="127"/>
        <end position="219"/>
    </location>
</feature>
<dbReference type="Proteomes" id="UP000315010">
    <property type="component" value="Unassembled WGS sequence"/>
</dbReference>
<dbReference type="InterPro" id="IPR015886">
    <property type="entry name" value="H2TH_FPG"/>
</dbReference>
<dbReference type="SUPFAM" id="SSF81624">
    <property type="entry name" value="N-terminal domain of MutM-like DNA repair proteins"/>
    <property type="match status" value="1"/>
</dbReference>
<evidence type="ECO:0000313" key="12">
    <source>
        <dbReference type="EMBL" id="TWT83848.1"/>
    </source>
</evidence>
<keyword evidence="6" id="KW-0234">DNA repair</keyword>
<gene>
    <name evidence="12" type="primary">nei1</name>
    <name evidence="12" type="ORF">CA13_53210</name>
</gene>
<evidence type="ECO:0000313" key="13">
    <source>
        <dbReference type="Proteomes" id="UP000315010"/>
    </source>
</evidence>
<keyword evidence="13" id="KW-1185">Reference proteome</keyword>
<evidence type="ECO:0000256" key="6">
    <source>
        <dbReference type="ARBA" id="ARBA00023204"/>
    </source>
</evidence>
<keyword evidence="4 12" id="KW-0378">Hydrolase</keyword>
<dbReference type="InterPro" id="IPR035937">
    <property type="entry name" value="FPG_N"/>
</dbReference>
<keyword evidence="12" id="KW-0540">Nuclease</keyword>
<comment type="caution">
    <text evidence="12">The sequence shown here is derived from an EMBL/GenBank/DDBJ whole genome shotgun (WGS) entry which is preliminary data.</text>
</comment>
<keyword evidence="12" id="KW-0255">Endonuclease</keyword>
<evidence type="ECO:0000256" key="3">
    <source>
        <dbReference type="ARBA" id="ARBA00022763"/>
    </source>
</evidence>
<dbReference type="SMART" id="SM00898">
    <property type="entry name" value="Fapy_DNA_glyco"/>
    <property type="match status" value="1"/>
</dbReference>
<sequence length="267" mass="30194">MPEGHALHRIADDHTKWFAGETLDIESPQGRFAKEAAILSGSRLVAAEAFGKHLFYHWSVARKQALTTMHVHLGLYGKFHTKRVPLAEPKGAVRVRVVGSNRGFDLNGPNCCELINKPKFNAICARLGPDPLRRDADPLVAWNRIHRSRAAIGTLLLNQSVIAGIGNIFRAEILFQLGIHPDRLGKEMSQEDFERLWSLTVKLMTIGKQHNRIITAKSEETGKERSRLRDNERLLIYKKPYCSRCAAEVTFWDQGARTIYACERCQT</sequence>
<dbReference type="CDD" id="cd08970">
    <property type="entry name" value="AcNei1_N"/>
    <property type="match status" value="1"/>
</dbReference>
<dbReference type="Pfam" id="PF01149">
    <property type="entry name" value="Fapy_DNA_glyco"/>
    <property type="match status" value="1"/>
</dbReference>
<evidence type="ECO:0000256" key="4">
    <source>
        <dbReference type="ARBA" id="ARBA00022801"/>
    </source>
</evidence>
<evidence type="ECO:0000256" key="5">
    <source>
        <dbReference type="ARBA" id="ARBA00023125"/>
    </source>
</evidence>
<organism evidence="12 13">
    <name type="scientific">Novipirellula herctigrandis</name>
    <dbReference type="NCBI Taxonomy" id="2527986"/>
    <lineage>
        <taxon>Bacteria</taxon>
        <taxon>Pseudomonadati</taxon>
        <taxon>Planctomycetota</taxon>
        <taxon>Planctomycetia</taxon>
        <taxon>Pirellulales</taxon>
        <taxon>Pirellulaceae</taxon>
        <taxon>Novipirellula</taxon>
    </lineage>
</organism>
<evidence type="ECO:0000256" key="8">
    <source>
        <dbReference type="ARBA" id="ARBA00023268"/>
    </source>
</evidence>
<dbReference type="GO" id="GO:0000703">
    <property type="term" value="F:oxidized pyrimidine nucleobase lesion DNA N-glycosylase activity"/>
    <property type="evidence" value="ECO:0007669"/>
    <property type="project" value="TreeGrafter"/>
</dbReference>
<dbReference type="Gene3D" id="1.10.8.50">
    <property type="match status" value="1"/>
</dbReference>
<evidence type="ECO:0000259" key="11">
    <source>
        <dbReference type="SMART" id="SM01232"/>
    </source>
</evidence>
<dbReference type="GO" id="GO:0003684">
    <property type="term" value="F:damaged DNA binding"/>
    <property type="evidence" value="ECO:0007669"/>
    <property type="project" value="InterPro"/>
</dbReference>
<keyword evidence="7" id="KW-0456">Lyase</keyword>
<evidence type="ECO:0000256" key="1">
    <source>
        <dbReference type="ARBA" id="ARBA00009409"/>
    </source>
</evidence>
<dbReference type="GO" id="GO:0008270">
    <property type="term" value="F:zinc ion binding"/>
    <property type="evidence" value="ECO:0007669"/>
    <property type="project" value="InterPro"/>
</dbReference>
<evidence type="ECO:0000256" key="2">
    <source>
        <dbReference type="ARBA" id="ARBA00012720"/>
    </source>
</evidence>
<feature type="domain" description="Formamidopyrimidine-DNA glycosylase catalytic" evidence="10">
    <location>
        <begin position="2"/>
        <end position="113"/>
    </location>
</feature>
<keyword evidence="9 12" id="KW-0326">Glycosidase</keyword>
<dbReference type="AlphaFoldDB" id="A0A5C5Z9H1"/>
<evidence type="ECO:0000259" key="10">
    <source>
        <dbReference type="SMART" id="SM00898"/>
    </source>
</evidence>
<protein>
    <recommendedName>
        <fullName evidence="2">DNA-(apurinic or apyrimidinic site) lyase</fullName>
        <ecNumber evidence="2">4.2.99.18</ecNumber>
    </recommendedName>
</protein>
<name>A0A5C5Z9H1_9BACT</name>
<dbReference type="SUPFAM" id="SSF46946">
    <property type="entry name" value="S13-like H2TH domain"/>
    <property type="match status" value="1"/>
</dbReference>
<accession>A0A5C5Z9H1</accession>
<dbReference type="GO" id="GO:0140078">
    <property type="term" value="F:class I DNA-(apurinic or apyrimidinic site) endonuclease activity"/>
    <property type="evidence" value="ECO:0007669"/>
    <property type="project" value="UniProtKB-EC"/>
</dbReference>
<keyword evidence="3" id="KW-0227">DNA damage</keyword>
<dbReference type="GO" id="GO:0006284">
    <property type="term" value="P:base-excision repair"/>
    <property type="evidence" value="ECO:0007669"/>
    <property type="project" value="InterPro"/>
</dbReference>
<dbReference type="Pfam" id="PF06831">
    <property type="entry name" value="H2TH"/>
    <property type="match status" value="1"/>
</dbReference>
<dbReference type="SMART" id="SM01232">
    <property type="entry name" value="H2TH"/>
    <property type="match status" value="1"/>
</dbReference>
<keyword evidence="8" id="KW-0511">Multifunctional enzyme</keyword>
<dbReference type="InterPro" id="IPR010979">
    <property type="entry name" value="Ribosomal_uS13-like_H2TH"/>
</dbReference>
<dbReference type="PANTHER" id="PTHR42697">
    <property type="entry name" value="ENDONUCLEASE 8"/>
    <property type="match status" value="1"/>
</dbReference>
<comment type="similarity">
    <text evidence="1">Belongs to the FPG family.</text>
</comment>
<dbReference type="EC" id="4.2.99.18" evidence="2"/>
<proteinExistence type="inferred from homology"/>
<dbReference type="PANTHER" id="PTHR42697:SF1">
    <property type="entry name" value="ENDONUCLEASE 8"/>
    <property type="match status" value="1"/>
</dbReference>
<reference evidence="12 13" key="1">
    <citation type="submission" date="2019-02" db="EMBL/GenBank/DDBJ databases">
        <title>Deep-cultivation of Planctomycetes and their phenomic and genomic characterization uncovers novel biology.</title>
        <authorList>
            <person name="Wiegand S."/>
            <person name="Jogler M."/>
            <person name="Boedeker C."/>
            <person name="Pinto D."/>
            <person name="Vollmers J."/>
            <person name="Rivas-Marin E."/>
            <person name="Kohn T."/>
            <person name="Peeters S.H."/>
            <person name="Heuer A."/>
            <person name="Rast P."/>
            <person name="Oberbeckmann S."/>
            <person name="Bunk B."/>
            <person name="Jeske O."/>
            <person name="Meyerdierks A."/>
            <person name="Storesund J.E."/>
            <person name="Kallscheuer N."/>
            <person name="Luecker S."/>
            <person name="Lage O.M."/>
            <person name="Pohl T."/>
            <person name="Merkel B.J."/>
            <person name="Hornburger P."/>
            <person name="Mueller R.-W."/>
            <person name="Bruemmer F."/>
            <person name="Labrenz M."/>
            <person name="Spormann A.M."/>
            <person name="Op Den Camp H."/>
            <person name="Overmann J."/>
            <person name="Amann R."/>
            <person name="Jetten M.S.M."/>
            <person name="Mascher T."/>
            <person name="Medema M.H."/>
            <person name="Devos D.P."/>
            <person name="Kaster A.-K."/>
            <person name="Ovreas L."/>
            <person name="Rohde M."/>
            <person name="Galperin M.Y."/>
            <person name="Jogler C."/>
        </authorList>
    </citation>
    <scope>NUCLEOTIDE SEQUENCE [LARGE SCALE GENOMIC DNA]</scope>
    <source>
        <strain evidence="12 13">CA13</strain>
    </source>
</reference>
<dbReference type="Gene3D" id="3.20.190.10">
    <property type="entry name" value="MutM-like, N-terminal"/>
    <property type="match status" value="1"/>
</dbReference>